<dbReference type="InterPro" id="IPR042855">
    <property type="entry name" value="V_SNARE_CC"/>
</dbReference>
<evidence type="ECO:0000256" key="1">
    <source>
        <dbReference type="PROSITE-ProRule" id="PRU00290"/>
    </source>
</evidence>
<dbReference type="Proteomes" id="UP000887568">
    <property type="component" value="Unplaced"/>
</dbReference>
<dbReference type="PIRSF" id="PIRSF005409">
    <property type="entry name" value="Synaptobrevin_euk"/>
    <property type="match status" value="1"/>
</dbReference>
<name>A0A913ZAI1_PATMI</name>
<sequence length="117" mass="13366">MSRSRTYPRDDAQLDSDPASTRAKSKRVQKLQAEVDEVAVILHTNVDKLLERGEKLDDLMDHSDDLMAQASSFKTTSKQIKTHYKWKNRLYKVIGVVVVLLIIAVIVVCIIRPWETS</sequence>
<evidence type="ECO:0000313" key="6">
    <source>
        <dbReference type="Proteomes" id="UP000887568"/>
    </source>
</evidence>
<evidence type="ECO:0000256" key="3">
    <source>
        <dbReference type="SAM" id="Phobius"/>
    </source>
</evidence>
<evidence type="ECO:0000259" key="4">
    <source>
        <dbReference type="PROSITE" id="PS50892"/>
    </source>
</evidence>
<keyword evidence="1" id="KW-0175">Coiled coil</keyword>
<dbReference type="GO" id="GO:0016192">
    <property type="term" value="P:vesicle-mediated transport"/>
    <property type="evidence" value="ECO:0007669"/>
    <property type="project" value="InterPro"/>
</dbReference>
<dbReference type="Gene3D" id="1.20.5.110">
    <property type="match status" value="1"/>
</dbReference>
<dbReference type="PANTHER" id="PTHR45701">
    <property type="entry name" value="SYNAPTOBREVIN FAMILY MEMBER"/>
    <property type="match status" value="1"/>
</dbReference>
<proteinExistence type="predicted"/>
<dbReference type="EnsemblMetazoa" id="XM_038192088.1">
    <property type="protein sequence ID" value="XP_038048016.1"/>
    <property type="gene ID" value="LOC119722075"/>
</dbReference>
<dbReference type="AlphaFoldDB" id="A0A913ZAI1"/>
<dbReference type="SUPFAM" id="SSF58038">
    <property type="entry name" value="SNARE fusion complex"/>
    <property type="match status" value="1"/>
</dbReference>
<dbReference type="RefSeq" id="XP_038048016.1">
    <property type="nucleotide sequence ID" value="XM_038192088.1"/>
</dbReference>
<accession>A0A913ZAI1</accession>
<evidence type="ECO:0000313" key="5">
    <source>
        <dbReference type="EnsemblMetazoa" id="XP_038048016.1"/>
    </source>
</evidence>
<dbReference type="PROSITE" id="PS50892">
    <property type="entry name" value="V_SNARE"/>
    <property type="match status" value="1"/>
</dbReference>
<feature type="transmembrane region" description="Helical" evidence="3">
    <location>
        <begin position="90"/>
        <end position="114"/>
    </location>
</feature>
<dbReference type="OMA" id="FRYEFIM"/>
<dbReference type="OrthoDB" id="190375at2759"/>
<keyword evidence="3" id="KW-1133">Transmembrane helix</keyword>
<keyword evidence="3" id="KW-0472">Membrane</keyword>
<dbReference type="InterPro" id="IPR016444">
    <property type="entry name" value="Synaptobrevin/VAMP"/>
</dbReference>
<dbReference type="GeneID" id="119722075"/>
<dbReference type="GO" id="GO:0016020">
    <property type="term" value="C:membrane"/>
    <property type="evidence" value="ECO:0007669"/>
    <property type="project" value="InterPro"/>
</dbReference>
<keyword evidence="3" id="KW-0812">Transmembrane</keyword>
<dbReference type="Pfam" id="PF00957">
    <property type="entry name" value="Synaptobrevin"/>
    <property type="match status" value="1"/>
</dbReference>
<feature type="region of interest" description="Disordered" evidence="2">
    <location>
        <begin position="1"/>
        <end position="26"/>
    </location>
</feature>
<feature type="domain" description="V-SNARE coiled-coil homology" evidence="4">
    <location>
        <begin position="27"/>
        <end position="87"/>
    </location>
</feature>
<reference evidence="5" key="1">
    <citation type="submission" date="2022-11" db="UniProtKB">
        <authorList>
            <consortium name="EnsemblMetazoa"/>
        </authorList>
    </citation>
    <scope>IDENTIFICATION</scope>
</reference>
<dbReference type="PRINTS" id="PR00219">
    <property type="entry name" value="SYNAPTOBREVN"/>
</dbReference>
<keyword evidence="6" id="KW-1185">Reference proteome</keyword>
<organism evidence="5 6">
    <name type="scientific">Patiria miniata</name>
    <name type="common">Bat star</name>
    <name type="synonym">Asterina miniata</name>
    <dbReference type="NCBI Taxonomy" id="46514"/>
    <lineage>
        <taxon>Eukaryota</taxon>
        <taxon>Metazoa</taxon>
        <taxon>Echinodermata</taxon>
        <taxon>Eleutherozoa</taxon>
        <taxon>Asterozoa</taxon>
        <taxon>Asteroidea</taxon>
        <taxon>Valvatacea</taxon>
        <taxon>Valvatida</taxon>
        <taxon>Asterinidae</taxon>
        <taxon>Patiria</taxon>
    </lineage>
</organism>
<dbReference type="InterPro" id="IPR001388">
    <property type="entry name" value="Synaptobrevin-like"/>
</dbReference>
<protein>
    <recommendedName>
        <fullName evidence="4">V-SNARE coiled-coil homology domain-containing protein</fullName>
    </recommendedName>
</protein>
<evidence type="ECO:0000256" key="2">
    <source>
        <dbReference type="SAM" id="MobiDB-lite"/>
    </source>
</evidence>